<gene>
    <name evidence="2" type="ORF">C0W53_03305</name>
    <name evidence="1" type="ORF">C9J27_09440</name>
</gene>
<evidence type="ECO:0000313" key="1">
    <source>
        <dbReference type="EMBL" id="PSU99182.1"/>
    </source>
</evidence>
<keyword evidence="3" id="KW-1185">Reference proteome</keyword>
<proteinExistence type="predicted"/>
<dbReference type="AlphaFoldDB" id="A0A2T3KIQ3"/>
<accession>A0A2T3KIQ3</accession>
<dbReference type="OrthoDB" id="5829385at2"/>
<dbReference type="STRING" id="318456.GCA_001455895_00495"/>
<reference evidence="3 4" key="1">
    <citation type="submission" date="2018-01" db="EMBL/GenBank/DDBJ databases">
        <title>Whole genome sequencing of Histamine producing bacteria.</title>
        <authorList>
            <person name="Butler K."/>
        </authorList>
    </citation>
    <scope>NUCLEOTIDE SEQUENCE [LARGE SCALE GENOMIC DNA]</scope>
    <source>
        <strain evidence="2 3">A1-4</strain>
        <strain evidence="1 4">FS-7.2</strain>
    </source>
</reference>
<dbReference type="EMBL" id="PYOZ01000002">
    <property type="protein sequence ID" value="PSX45973.1"/>
    <property type="molecule type" value="Genomic_DNA"/>
</dbReference>
<organism evidence="1 4">
    <name type="scientific">Photobacterium kishitanii</name>
    <dbReference type="NCBI Taxonomy" id="318456"/>
    <lineage>
        <taxon>Bacteria</taxon>
        <taxon>Pseudomonadati</taxon>
        <taxon>Pseudomonadota</taxon>
        <taxon>Gammaproteobacteria</taxon>
        <taxon>Vibrionales</taxon>
        <taxon>Vibrionaceae</taxon>
        <taxon>Photobacterium</taxon>
    </lineage>
</organism>
<evidence type="ECO:0000313" key="3">
    <source>
        <dbReference type="Proteomes" id="UP000240728"/>
    </source>
</evidence>
<evidence type="ECO:0000313" key="2">
    <source>
        <dbReference type="EMBL" id="PSX45973.1"/>
    </source>
</evidence>
<evidence type="ECO:0008006" key="5">
    <source>
        <dbReference type="Google" id="ProtNLM"/>
    </source>
</evidence>
<sequence length="137" mass="15622">MLRLYINNYLFAFLFISTNIFAIDFIEQENIIITVIESNYSQQVKFSKDNIENGSFSFKLKGKPNSYIRIDALKNNNNSIFIKNIKYRDGFNTKGLVAIDSKGYSKKLSIDGTIIIPANMKSGESVTSLMLHAEYVK</sequence>
<dbReference type="RefSeq" id="WP_045041138.1">
    <property type="nucleotide sequence ID" value="NZ_JAUZMV010000002.1"/>
</dbReference>
<dbReference type="Proteomes" id="UP000240728">
    <property type="component" value="Unassembled WGS sequence"/>
</dbReference>
<dbReference type="Proteomes" id="UP000241426">
    <property type="component" value="Unassembled WGS sequence"/>
</dbReference>
<name>A0A2T3KIQ3_9GAMM</name>
<comment type="caution">
    <text evidence="1">The sequence shown here is derived from an EMBL/GenBank/DDBJ whole genome shotgun (WGS) entry which is preliminary data.</text>
</comment>
<protein>
    <recommendedName>
        <fullName evidence="5">DUF4402 domain-containing protein</fullName>
    </recommendedName>
</protein>
<evidence type="ECO:0000313" key="4">
    <source>
        <dbReference type="Proteomes" id="UP000241426"/>
    </source>
</evidence>
<dbReference type="EMBL" id="PYNF01000006">
    <property type="protein sequence ID" value="PSU99182.1"/>
    <property type="molecule type" value="Genomic_DNA"/>
</dbReference>